<dbReference type="Proteomes" id="UP000070133">
    <property type="component" value="Unassembled WGS sequence"/>
</dbReference>
<evidence type="ECO:0000259" key="3">
    <source>
        <dbReference type="SMART" id="SM00235"/>
    </source>
</evidence>
<reference evidence="4 5" key="1">
    <citation type="submission" date="2015-07" db="EMBL/GenBank/DDBJ databases">
        <title>Comparative genomics of the Sigatoka disease complex on banana suggests a link between parallel evolutionary changes in Pseudocercospora fijiensis and Pseudocercospora eumusae and increased virulence on the banana host.</title>
        <authorList>
            <person name="Chang T.-C."/>
            <person name="Salvucci A."/>
            <person name="Crous P.W."/>
            <person name="Stergiopoulos I."/>
        </authorList>
    </citation>
    <scope>NUCLEOTIDE SEQUENCE [LARGE SCALE GENOMIC DNA]</scope>
    <source>
        <strain evidence="4 5">CBS 114824</strain>
    </source>
</reference>
<feature type="domain" description="Peptidase metallopeptidase" evidence="3">
    <location>
        <begin position="38"/>
        <end position="219"/>
    </location>
</feature>
<dbReference type="STRING" id="321146.A0A139H8Y6"/>
<feature type="compositionally biased region" description="Basic and acidic residues" evidence="1">
    <location>
        <begin position="356"/>
        <end position="375"/>
    </location>
</feature>
<dbReference type="EMBL" id="LFZN01000103">
    <property type="protein sequence ID" value="KXS98904.1"/>
    <property type="molecule type" value="Genomic_DNA"/>
</dbReference>
<proteinExistence type="predicted"/>
<sequence>MLLAILLLSLFSIAYQHDTRLDKRWYSVDHLRKETRHLRGPWPNFYGDGTTPIRFCFEDENSYDKLLALVQDAIGLWKPALDVSTLTIEPSCGRGNWHCICDEDTHWDTLTIVDVTDEEGGKTVATLGHKYVKPEDRERVDGRYTYHFLAVKRDEPEGFSRWWDLHGIAHEFGHVAGLDHEHQRPDAEKKGFWWNCDMLKDAASVRQRIADREEGTYEEGDTFERACREFDMAYRYGFSATAIMPKPAKLLGAGVRSKELDWDSIMIYPSYRGEKRLSEEPKSVRFPEGAYIHRRYYEGTKIRDVELLPGHITVDPVTRRYDYSTVRISEGDIARIAQLYPRGKPAGGQAEAWEQAEDRKQAKGREQAEDRKQAKGPEQAEA</sequence>
<dbReference type="SMART" id="SM00235">
    <property type="entry name" value="ZnMc"/>
    <property type="match status" value="1"/>
</dbReference>
<evidence type="ECO:0000256" key="2">
    <source>
        <dbReference type="SAM" id="SignalP"/>
    </source>
</evidence>
<organism evidence="4 5">
    <name type="scientific">Pseudocercospora eumusae</name>
    <dbReference type="NCBI Taxonomy" id="321146"/>
    <lineage>
        <taxon>Eukaryota</taxon>
        <taxon>Fungi</taxon>
        <taxon>Dikarya</taxon>
        <taxon>Ascomycota</taxon>
        <taxon>Pezizomycotina</taxon>
        <taxon>Dothideomycetes</taxon>
        <taxon>Dothideomycetidae</taxon>
        <taxon>Mycosphaerellales</taxon>
        <taxon>Mycosphaerellaceae</taxon>
        <taxon>Pseudocercospora</taxon>
    </lineage>
</organism>
<dbReference type="GO" id="GO:0008270">
    <property type="term" value="F:zinc ion binding"/>
    <property type="evidence" value="ECO:0007669"/>
    <property type="project" value="InterPro"/>
</dbReference>
<keyword evidence="2" id="KW-0732">Signal</keyword>
<dbReference type="GO" id="GO:0008237">
    <property type="term" value="F:metallopeptidase activity"/>
    <property type="evidence" value="ECO:0007669"/>
    <property type="project" value="InterPro"/>
</dbReference>
<dbReference type="Gene3D" id="3.40.390.10">
    <property type="entry name" value="Collagenase (Catalytic Domain)"/>
    <property type="match status" value="1"/>
</dbReference>
<keyword evidence="5" id="KW-1185">Reference proteome</keyword>
<dbReference type="AlphaFoldDB" id="A0A139H8Y6"/>
<evidence type="ECO:0000313" key="4">
    <source>
        <dbReference type="EMBL" id="KXS98904.1"/>
    </source>
</evidence>
<dbReference type="SUPFAM" id="SSF55486">
    <property type="entry name" value="Metalloproteases ('zincins'), catalytic domain"/>
    <property type="match status" value="1"/>
</dbReference>
<name>A0A139H8Y6_9PEZI</name>
<dbReference type="GO" id="GO:0006508">
    <property type="term" value="P:proteolysis"/>
    <property type="evidence" value="ECO:0007669"/>
    <property type="project" value="InterPro"/>
</dbReference>
<accession>A0A139H8Y6</accession>
<gene>
    <name evidence="4" type="ORF">AC578_7470</name>
</gene>
<dbReference type="InterPro" id="IPR006026">
    <property type="entry name" value="Peptidase_Metallo"/>
</dbReference>
<protein>
    <recommendedName>
        <fullName evidence="3">Peptidase metallopeptidase domain-containing protein</fullName>
    </recommendedName>
</protein>
<feature type="chain" id="PRO_5007806411" description="Peptidase metallopeptidase domain-containing protein" evidence="2">
    <location>
        <begin position="17"/>
        <end position="382"/>
    </location>
</feature>
<evidence type="ECO:0000256" key="1">
    <source>
        <dbReference type="SAM" id="MobiDB-lite"/>
    </source>
</evidence>
<feature type="signal peptide" evidence="2">
    <location>
        <begin position="1"/>
        <end position="16"/>
    </location>
</feature>
<evidence type="ECO:0000313" key="5">
    <source>
        <dbReference type="Proteomes" id="UP000070133"/>
    </source>
</evidence>
<dbReference type="OrthoDB" id="291007at2759"/>
<feature type="region of interest" description="Disordered" evidence="1">
    <location>
        <begin position="343"/>
        <end position="382"/>
    </location>
</feature>
<comment type="caution">
    <text evidence="4">The sequence shown here is derived from an EMBL/GenBank/DDBJ whole genome shotgun (WGS) entry which is preliminary data.</text>
</comment>
<dbReference type="InterPro" id="IPR024079">
    <property type="entry name" value="MetalloPept_cat_dom_sf"/>
</dbReference>